<evidence type="ECO:0000313" key="1">
    <source>
        <dbReference type="EMBL" id="MDW5595718.1"/>
    </source>
</evidence>
<protein>
    <submittedName>
        <fullName evidence="1">Uncharacterized protein</fullName>
    </submittedName>
</protein>
<gene>
    <name evidence="1" type="ORF">R7226_15315</name>
</gene>
<keyword evidence="2" id="KW-1185">Reference proteome</keyword>
<organism evidence="1 2">
    <name type="scientific">Conexibacter stalactiti</name>
    <dbReference type="NCBI Taxonomy" id="1940611"/>
    <lineage>
        <taxon>Bacteria</taxon>
        <taxon>Bacillati</taxon>
        <taxon>Actinomycetota</taxon>
        <taxon>Thermoleophilia</taxon>
        <taxon>Solirubrobacterales</taxon>
        <taxon>Conexibacteraceae</taxon>
        <taxon>Conexibacter</taxon>
    </lineage>
</organism>
<dbReference type="RefSeq" id="WP_318598056.1">
    <property type="nucleotide sequence ID" value="NZ_JAWSTH010000038.1"/>
</dbReference>
<evidence type="ECO:0000313" key="2">
    <source>
        <dbReference type="Proteomes" id="UP001284601"/>
    </source>
</evidence>
<reference evidence="2" key="1">
    <citation type="submission" date="2023-07" db="EMBL/GenBank/DDBJ databases">
        <title>Conexibacter stalactiti sp. nov., isolated from stalactites in a lava cave and emended description of the genus Conexibacter.</title>
        <authorList>
            <person name="Lee S.D."/>
        </authorList>
    </citation>
    <scope>NUCLEOTIDE SEQUENCE [LARGE SCALE GENOMIC DNA]</scope>
    <source>
        <strain evidence="2">KCTC 39840</strain>
    </source>
</reference>
<proteinExistence type="predicted"/>
<dbReference type="Proteomes" id="UP001284601">
    <property type="component" value="Unassembled WGS sequence"/>
</dbReference>
<dbReference type="EMBL" id="JAWSTH010000038">
    <property type="protein sequence ID" value="MDW5595718.1"/>
    <property type="molecule type" value="Genomic_DNA"/>
</dbReference>
<accession>A0ABU4HQW1</accession>
<sequence length="108" mass="11613">MSTPDGKAPVVGAGVVVAEPAPESRALAARERFLRAAPPLQRNGLRLLLALKRRPRGAQLLAHLPAADQVAHATLALLRYDDQRAADTLGWDPDAVVARGRALRERRA</sequence>
<name>A0ABU4HQW1_9ACTN</name>
<comment type="caution">
    <text evidence="1">The sequence shown here is derived from an EMBL/GenBank/DDBJ whole genome shotgun (WGS) entry which is preliminary data.</text>
</comment>